<dbReference type="Pfam" id="PF01370">
    <property type="entry name" value="Epimerase"/>
    <property type="match status" value="1"/>
</dbReference>
<keyword evidence="3" id="KW-1185">Reference proteome</keyword>
<evidence type="ECO:0000259" key="1">
    <source>
        <dbReference type="Pfam" id="PF01370"/>
    </source>
</evidence>
<dbReference type="Gene3D" id="3.40.50.720">
    <property type="entry name" value="NAD(P)-binding Rossmann-like Domain"/>
    <property type="match status" value="1"/>
</dbReference>
<dbReference type="InterPro" id="IPR001509">
    <property type="entry name" value="Epimerase_deHydtase"/>
</dbReference>
<dbReference type="OrthoDB" id="329806at2"/>
<sequence length="321" mass="36226">MKKISITGGSGFIGTNLIDCLISKGYEVQNLDKKPPLKDTHRSYWKGVDILDFESLKASLMAFQPDAIIHLAAVTDLDGTQPEYYRANTEGTQNIIAAAALLPKLKKILFTSSMYVCEPGYIPQSYDEYKPHTLYGESKVAGEKLVKNIQNPHYVWTLIRPTSIWGPWFGIPYIDFFKVVSKKKYFDFGKACTKTYGFIDNTTYQIHQLLISESSAFQTYYLGDDPPIQISEWGNEISIAMGKGPIRKVPYFILKLAALTGDLLIKTGIKFPISSFRLNNMTTNNILPLGNLYKITGDAPYTRIAGVKKTIKWLHEQNAFY</sequence>
<protein>
    <submittedName>
        <fullName evidence="2">Nucleoside-diphosphate-sugar epimerase</fullName>
    </submittedName>
</protein>
<evidence type="ECO:0000313" key="3">
    <source>
        <dbReference type="Proteomes" id="UP000289859"/>
    </source>
</evidence>
<dbReference type="Proteomes" id="UP000289859">
    <property type="component" value="Unassembled WGS sequence"/>
</dbReference>
<reference evidence="2 3" key="1">
    <citation type="submission" date="2018-07" db="EMBL/GenBank/DDBJ databases">
        <title>Leeuwenhoekiella genomics.</title>
        <authorList>
            <person name="Tahon G."/>
            <person name="Willems A."/>
        </authorList>
    </citation>
    <scope>NUCLEOTIDE SEQUENCE [LARGE SCALE GENOMIC DNA]</scope>
    <source>
        <strain evidence="2 3">LMG 29608</strain>
    </source>
</reference>
<comment type="caution">
    <text evidence="2">The sequence shown here is derived from an EMBL/GenBank/DDBJ whole genome shotgun (WGS) entry which is preliminary data.</text>
</comment>
<dbReference type="EMBL" id="QOVK01000002">
    <property type="protein sequence ID" value="RXG25603.1"/>
    <property type="molecule type" value="Genomic_DNA"/>
</dbReference>
<feature type="domain" description="NAD-dependent epimerase/dehydratase" evidence="1">
    <location>
        <begin position="4"/>
        <end position="168"/>
    </location>
</feature>
<dbReference type="RefSeq" id="WP_128764417.1">
    <property type="nucleotide sequence ID" value="NZ_JBHUOO010000018.1"/>
</dbReference>
<dbReference type="InterPro" id="IPR050177">
    <property type="entry name" value="Lipid_A_modif_metabolic_enz"/>
</dbReference>
<dbReference type="PANTHER" id="PTHR43245:SF13">
    <property type="entry name" value="UDP-D-APIOSE_UDP-D-XYLOSE SYNTHASE 2"/>
    <property type="match status" value="1"/>
</dbReference>
<accession>A0A4Q0PFH4</accession>
<organism evidence="2 3">
    <name type="scientific">Leeuwenhoekiella polynyae</name>
    <dbReference type="NCBI Taxonomy" id="1550906"/>
    <lineage>
        <taxon>Bacteria</taxon>
        <taxon>Pseudomonadati</taxon>
        <taxon>Bacteroidota</taxon>
        <taxon>Flavobacteriia</taxon>
        <taxon>Flavobacteriales</taxon>
        <taxon>Flavobacteriaceae</taxon>
        <taxon>Leeuwenhoekiella</taxon>
    </lineage>
</organism>
<name>A0A4Q0PFH4_9FLAO</name>
<dbReference type="PANTHER" id="PTHR43245">
    <property type="entry name" value="BIFUNCTIONAL POLYMYXIN RESISTANCE PROTEIN ARNA"/>
    <property type="match status" value="1"/>
</dbReference>
<dbReference type="InterPro" id="IPR036291">
    <property type="entry name" value="NAD(P)-bd_dom_sf"/>
</dbReference>
<dbReference type="SUPFAM" id="SSF51735">
    <property type="entry name" value="NAD(P)-binding Rossmann-fold domains"/>
    <property type="match status" value="1"/>
</dbReference>
<gene>
    <name evidence="2" type="ORF">DSM02_769</name>
</gene>
<dbReference type="AlphaFoldDB" id="A0A4Q0PFH4"/>
<evidence type="ECO:0000313" key="2">
    <source>
        <dbReference type="EMBL" id="RXG25603.1"/>
    </source>
</evidence>
<proteinExistence type="predicted"/>